<dbReference type="Proteomes" id="UP000092462">
    <property type="component" value="Unassembled WGS sequence"/>
</dbReference>
<dbReference type="PIRSF" id="PIRSF000137">
    <property type="entry name" value="Alcohol_oxidase"/>
    <property type="match status" value="1"/>
</dbReference>
<comment type="cofactor">
    <cofactor evidence="2">
        <name>FAD</name>
        <dbReference type="ChEBI" id="CHEBI:57692"/>
    </cofactor>
</comment>
<evidence type="ECO:0000256" key="2">
    <source>
        <dbReference type="PIRSR" id="PIRSR000137-2"/>
    </source>
</evidence>
<dbReference type="Gene3D" id="3.30.560.10">
    <property type="entry name" value="Glucose Oxidase, domain 3"/>
    <property type="match status" value="1"/>
</dbReference>
<dbReference type="VEuPathDB" id="VectorBase:PPAPM1_006457"/>
<evidence type="ECO:0000256" key="1">
    <source>
        <dbReference type="ARBA" id="ARBA00010790"/>
    </source>
</evidence>
<name>A0A1B0DFS4_PHLPP</name>
<feature type="domain" description="Glucose-methanol-choline oxidoreductase N-terminal" evidence="4">
    <location>
        <begin position="136"/>
        <end position="159"/>
    </location>
</feature>
<keyword evidence="7" id="KW-1185">Reference proteome</keyword>
<feature type="binding site" evidence="2">
    <location>
        <position position="138"/>
    </location>
    <ligand>
        <name>FAD</name>
        <dbReference type="ChEBI" id="CHEBI:57692"/>
    </ligand>
</feature>
<keyword evidence="2 3" id="KW-0274">FAD</keyword>
<evidence type="ECO:0000313" key="7">
    <source>
        <dbReference type="Proteomes" id="UP000092462"/>
    </source>
</evidence>
<dbReference type="InterPro" id="IPR007867">
    <property type="entry name" value="GMC_OxRtase_C"/>
</dbReference>
<comment type="similarity">
    <text evidence="1 3">Belongs to the GMC oxidoreductase family.</text>
</comment>
<keyword evidence="3" id="KW-0285">Flavoprotein</keyword>
<dbReference type="Gene3D" id="3.50.50.60">
    <property type="entry name" value="FAD/NAD(P)-binding domain"/>
    <property type="match status" value="1"/>
</dbReference>
<evidence type="ECO:0000256" key="3">
    <source>
        <dbReference type="RuleBase" id="RU003968"/>
    </source>
</evidence>
<dbReference type="InterPro" id="IPR036188">
    <property type="entry name" value="FAD/NAD-bd_sf"/>
</dbReference>
<reference evidence="6" key="1">
    <citation type="submission" date="2022-08" db="UniProtKB">
        <authorList>
            <consortium name="EnsemblMetazoa"/>
        </authorList>
    </citation>
    <scope>IDENTIFICATION</scope>
    <source>
        <strain evidence="6">Israel</strain>
    </source>
</reference>
<dbReference type="InterPro" id="IPR000172">
    <property type="entry name" value="GMC_OxRdtase_N"/>
</dbReference>
<feature type="binding site" evidence="2">
    <location>
        <position position="277"/>
    </location>
    <ligand>
        <name>FAD</name>
        <dbReference type="ChEBI" id="CHEBI:57692"/>
    </ligand>
</feature>
<dbReference type="PROSITE" id="PS00623">
    <property type="entry name" value="GMC_OXRED_1"/>
    <property type="match status" value="1"/>
</dbReference>
<dbReference type="PROSITE" id="PS00624">
    <property type="entry name" value="GMC_OXRED_2"/>
    <property type="match status" value="1"/>
</dbReference>
<dbReference type="Pfam" id="PF05199">
    <property type="entry name" value="GMC_oxred_C"/>
    <property type="match status" value="1"/>
</dbReference>
<dbReference type="Pfam" id="PF00732">
    <property type="entry name" value="GMC_oxred_N"/>
    <property type="match status" value="1"/>
</dbReference>
<organism evidence="6 7">
    <name type="scientific">Phlebotomus papatasi</name>
    <name type="common">Sandfly</name>
    <dbReference type="NCBI Taxonomy" id="29031"/>
    <lineage>
        <taxon>Eukaryota</taxon>
        <taxon>Metazoa</taxon>
        <taxon>Ecdysozoa</taxon>
        <taxon>Arthropoda</taxon>
        <taxon>Hexapoda</taxon>
        <taxon>Insecta</taxon>
        <taxon>Pterygota</taxon>
        <taxon>Neoptera</taxon>
        <taxon>Endopterygota</taxon>
        <taxon>Diptera</taxon>
        <taxon>Nematocera</taxon>
        <taxon>Psychodoidea</taxon>
        <taxon>Psychodidae</taxon>
        <taxon>Phlebotomus</taxon>
        <taxon>Phlebotomus</taxon>
    </lineage>
</organism>
<dbReference type="GO" id="GO:0050660">
    <property type="term" value="F:flavin adenine dinucleotide binding"/>
    <property type="evidence" value="ECO:0007669"/>
    <property type="project" value="InterPro"/>
</dbReference>
<dbReference type="GO" id="GO:0016614">
    <property type="term" value="F:oxidoreductase activity, acting on CH-OH group of donors"/>
    <property type="evidence" value="ECO:0007669"/>
    <property type="project" value="InterPro"/>
</dbReference>
<dbReference type="AlphaFoldDB" id="A0A1B0DFS4"/>
<dbReference type="VEuPathDB" id="VectorBase:PPAI006885"/>
<dbReference type="EnsemblMetazoa" id="PPAI006885-RA">
    <property type="protein sequence ID" value="PPAI006885-PA"/>
    <property type="gene ID" value="PPAI006885"/>
</dbReference>
<dbReference type="PANTHER" id="PTHR11552:SF186">
    <property type="entry name" value="GLUCOSE-METHANOL-CHOLINE OXIDOREDUCTASE N-TERMINAL DOMAIN-CONTAINING PROTEIN"/>
    <property type="match status" value="1"/>
</dbReference>
<dbReference type="InterPro" id="IPR012132">
    <property type="entry name" value="GMC_OxRdtase"/>
</dbReference>
<sequence length="631" mass="71208">MVTLSGLFTAARIIVTYGPGFALIFLLNRAIEIERHDIVDHYHRVQDRSAEGIYDEYDFVVVGGGSAGAALAARLSEVPKWSVLLLEAGPDETFISDVPQLFPTLQQSELDWKYVTEPTNHFCLMNENGQCLWPRGKVLGGSSVLNAMLYVRGNRKDYDLWEHLGNPGWGYESVLHYFKKSEGVHEHHFAQSYFHGVHGPLSVEYFRFVSPLMELFLTAAAELGLLNPHGDYNGATQHGFARSQGTLRNGLRCSTAKAYLRPASHRPNLHISLHSHVQKILIDEHYKVAYGVAFAKQDLHSRIVYARKEVILCAGAIQSPQLLMLSGIGPAHQLIKHGIEVLYDSPGVGENLQDHVAMGGGTYLIHNPISEDSLSFVMPKLITVDAIKEFIYKQNGPLYAMPACEVMAFINSKYQDPHEDWPDIQLFMAAYSDNSDGGIYSKRGSGMSHDYYARVYENIIYKDSFMIIPLLMRPKSRGRIILKSKNPYDHPLIYPNYFDHPHDLNVLIEGAKFGYYHFSRTKMMKVLNATLNPFIIPGCSHYPYLSDDYWKCMARHYTQTIYHPVGTCKMGPKYDKWAVVDPRLRVYGVKGLRVVDASIMPTIPTGNTNAPTIMVAEKASDMIKEDHLKPY</sequence>
<proteinExistence type="inferred from homology"/>
<evidence type="ECO:0000313" key="6">
    <source>
        <dbReference type="EnsemblMetazoa" id="PPAI006885-PA"/>
    </source>
</evidence>
<dbReference type="SUPFAM" id="SSF51905">
    <property type="entry name" value="FAD/NAD(P)-binding domain"/>
    <property type="match status" value="1"/>
</dbReference>
<dbReference type="SUPFAM" id="SSF54373">
    <property type="entry name" value="FAD-linked reductases, C-terminal domain"/>
    <property type="match status" value="1"/>
</dbReference>
<dbReference type="EMBL" id="AJVK01058966">
    <property type="status" value="NOT_ANNOTATED_CDS"/>
    <property type="molecule type" value="Genomic_DNA"/>
</dbReference>
<evidence type="ECO:0000259" key="4">
    <source>
        <dbReference type="PROSITE" id="PS00623"/>
    </source>
</evidence>
<protein>
    <recommendedName>
        <fullName evidence="4 5">Glucose-methanol-choline oxidoreductase N-terminal domain-containing protein</fullName>
    </recommendedName>
</protein>
<dbReference type="PANTHER" id="PTHR11552">
    <property type="entry name" value="GLUCOSE-METHANOL-CHOLINE GMC OXIDOREDUCTASE"/>
    <property type="match status" value="1"/>
</dbReference>
<feature type="domain" description="Glucose-methanol-choline oxidoreductase N-terminal" evidence="5">
    <location>
        <begin position="315"/>
        <end position="329"/>
    </location>
</feature>
<evidence type="ECO:0000259" key="5">
    <source>
        <dbReference type="PROSITE" id="PS00624"/>
    </source>
</evidence>
<accession>A0A1B0DFS4</accession>